<name>A0ACB7FAV9_NIBAL</name>
<organism evidence="1 2">
    <name type="scientific">Nibea albiflora</name>
    <name type="common">Yellow drum</name>
    <name type="synonym">Corvina albiflora</name>
    <dbReference type="NCBI Taxonomy" id="240163"/>
    <lineage>
        <taxon>Eukaryota</taxon>
        <taxon>Metazoa</taxon>
        <taxon>Chordata</taxon>
        <taxon>Craniata</taxon>
        <taxon>Vertebrata</taxon>
        <taxon>Euteleostomi</taxon>
        <taxon>Actinopterygii</taxon>
        <taxon>Neopterygii</taxon>
        <taxon>Teleostei</taxon>
        <taxon>Neoteleostei</taxon>
        <taxon>Acanthomorphata</taxon>
        <taxon>Eupercaria</taxon>
        <taxon>Sciaenidae</taxon>
        <taxon>Nibea</taxon>
    </lineage>
</organism>
<dbReference type="Proteomes" id="UP000805704">
    <property type="component" value="Chromosome 14"/>
</dbReference>
<keyword evidence="2" id="KW-1185">Reference proteome</keyword>
<accession>A0ACB7FAV9</accession>
<evidence type="ECO:0000313" key="1">
    <source>
        <dbReference type="EMBL" id="KAG8011329.1"/>
    </source>
</evidence>
<sequence>ISVGQPDGVSVAQKEEAPDTVDTVQDEVAVQVNSEKVEKESPDANDISAVEEKAAEEKPDDASEVGFKKIFRFVGFKFTLKKDKSEEKEPVKLLTVKDKEGEEVSGTDEPTKVVEAATAEEKSTAEEKEADTEASTAEAEVKEDGDKAEITDAPAEGTATEATDEAVKEEGAEKEAETTPPVQETISPFRKLFNSGLFSNLRKKASIKKTKEEEDKEAAVEVETAKTEETAAAAVEENEEKVEVEQETTEAAPETPEEEKIESKEEAPATPEEVKTETPPEPEVTVETPTPAATTTDETKQEEEKAEPSAEEEKAPAEKLSTKKQKAKKDAETKLTESGEQAAEQLQSSTESTEAPKADSGPSSPEESGEHVISVEVTQNESSQETEGEVASDGEKKKEGIIAWSSFKKLVTPKKRVKRSSESDDEATGEKPAKSATLSSSESAPLADKSVEEEEAKEDKPTEEEQKTETTEKLVSSTEEPKKKMDTSVSWEALMCMGGPKKRARKTSDSDDEETKIDEELPAAAAAEVEEENKTEAAIVTSQNTESEGEVASSPEPLTSPPERESTWDTLKRMVMPKNKAKAEEKPEESAEQVQSDSELPKEESSFSLRKFLPGRRKKKAEKQASAGSGEEDSDTPAVVPLSEYDEQVEAEPPVESEAPVEPAAVQVKVSAEDRSPSWIPATVEDIEDKRDELSDIPEEAENAATPKSVDTDVAEDETEDDASTLPKAPASTGRRLSTAEVKPVAPAPAAETTPVPQAPNPENAGEVLEGIEAQDSEIPPTTSVCVEDVPIEVASEKTEYEPPTENAESTTNTILQPHAREEAMAICTGLGTKEIAKVALEKPVTPTRECVAVIHDSLSTEVSPEEKPPSPEEAIVTETEVLMAQVNQVDTTELEPAVEKTPNGLAEIQKASESCEPEIEKVGVVHTVLEESEVLQPTTMSENSPKVVVVNPITPTSEVAVCTLSTEVTEPTIESKEVNVEMEQLAATEENTPVNELVQAICETTTVTLIKETESARSVVLPSEEVPVITQTVVISGPLSVESDQVETSDVVSEPVSDEPIQVQETKKECTVIETVDGTAADSETSEVIDQASESIEEIKEDIQPASEIETQSMVVAQAVIQDAMAKVSEDASEPKKATIPTPVQAVATTEKEVEISTESPVITETPVAVICEKTAPKSPQPLCVAMEVIDAIPIEVTESLDATVEEEKKPEEELKKAVEVEVSEETVVVEEVEEIKTESETSEELVKETSEELVKEEQSKEDPEVQEPDVKETDEEVKPQPEEAKSEAPSEEAKEKALEIHLPVQVVLQTAQVVEEPLVEEEAVVEFDSNGPVVEDTSVKAESSANENQLPTLPEEPQAEVSAPSQVTEAEASQPETEKTSSVKCAEVMAQVIEVIEEAVKEIEPVSTEITTAS</sequence>
<comment type="caution">
    <text evidence="1">The sequence shown here is derived from an EMBL/GenBank/DDBJ whole genome shotgun (WGS) entry which is preliminary data.</text>
</comment>
<gene>
    <name evidence="1" type="primary">AKAP12.2</name>
    <name evidence="1" type="ORF">GBF38_006068</name>
</gene>
<reference evidence="1" key="1">
    <citation type="submission" date="2020-04" db="EMBL/GenBank/DDBJ databases">
        <title>A chromosome-scale assembly and high-density genetic map of the yellow drum (Nibea albiflora) genome.</title>
        <authorList>
            <person name="Xu D."/>
            <person name="Zhang W."/>
            <person name="Chen R."/>
            <person name="Tan P."/>
            <person name="Wang L."/>
            <person name="Song H."/>
            <person name="Tian L."/>
            <person name="Zhu Q."/>
            <person name="Wang B."/>
        </authorList>
    </citation>
    <scope>NUCLEOTIDE SEQUENCE</scope>
    <source>
        <strain evidence="1">ZJHYS-2018</strain>
    </source>
</reference>
<dbReference type="EMBL" id="CM024802">
    <property type="protein sequence ID" value="KAG8011329.1"/>
    <property type="molecule type" value="Genomic_DNA"/>
</dbReference>
<evidence type="ECO:0000313" key="2">
    <source>
        <dbReference type="Proteomes" id="UP000805704"/>
    </source>
</evidence>
<proteinExistence type="predicted"/>
<protein>
    <submittedName>
        <fullName evidence="1">A-kinase anchor protein 12</fullName>
    </submittedName>
</protein>
<feature type="non-terminal residue" evidence="1">
    <location>
        <position position="1"/>
    </location>
</feature>